<sequence>MTSVASTSYYSSPSYRTNAGSSNRASESAYDALYSNQQRETKPEAKVAVDTSGSGVPIDTTPSTATTSFQGKLIDLSSIFQGSDLPLAKPVWELPEDQYRDYLETQRSFLEMDERVLAQQHTRYPDLSNDPRFKPYAEIVVKGKVVATIDNQGIAVSKDPAWSERYRDVMGSLNGTVGPDLAERTAKAIAKALGGRVVKQETAMNQLSFERFQSPDPWIDYDAMKGDKAYAELQERRFDLQKLETRRAQYLSEVA</sequence>
<dbReference type="Proteomes" id="UP001595697">
    <property type="component" value="Unassembled WGS sequence"/>
</dbReference>
<accession>A0ABV8ECI4</accession>
<protein>
    <submittedName>
        <fullName evidence="2">Uncharacterized protein</fullName>
    </submittedName>
</protein>
<organism evidence="2 3">
    <name type="scientific">Rhizobium lemnae</name>
    <dbReference type="NCBI Taxonomy" id="1214924"/>
    <lineage>
        <taxon>Bacteria</taxon>
        <taxon>Pseudomonadati</taxon>
        <taxon>Pseudomonadota</taxon>
        <taxon>Alphaproteobacteria</taxon>
        <taxon>Hyphomicrobiales</taxon>
        <taxon>Rhizobiaceae</taxon>
        <taxon>Rhizobium/Agrobacterium group</taxon>
        <taxon>Rhizobium</taxon>
    </lineage>
</organism>
<dbReference type="RefSeq" id="WP_247261640.1">
    <property type="nucleotide sequence ID" value="NZ_JALJQZ010000024.1"/>
</dbReference>
<evidence type="ECO:0000313" key="3">
    <source>
        <dbReference type="Proteomes" id="UP001595697"/>
    </source>
</evidence>
<evidence type="ECO:0000256" key="1">
    <source>
        <dbReference type="SAM" id="MobiDB-lite"/>
    </source>
</evidence>
<feature type="compositionally biased region" description="Low complexity" evidence="1">
    <location>
        <begin position="1"/>
        <end position="17"/>
    </location>
</feature>
<feature type="region of interest" description="Disordered" evidence="1">
    <location>
        <begin position="1"/>
        <end position="63"/>
    </location>
</feature>
<proteinExistence type="predicted"/>
<dbReference type="EMBL" id="JBHSBD010000072">
    <property type="protein sequence ID" value="MFC3969715.1"/>
    <property type="molecule type" value="Genomic_DNA"/>
</dbReference>
<evidence type="ECO:0000313" key="2">
    <source>
        <dbReference type="EMBL" id="MFC3969715.1"/>
    </source>
</evidence>
<gene>
    <name evidence="2" type="ORF">ACFOVS_16510</name>
</gene>
<name>A0ABV8ECI4_9HYPH</name>
<keyword evidence="3" id="KW-1185">Reference proteome</keyword>
<reference evidence="3" key="1">
    <citation type="journal article" date="2019" name="Int. J. Syst. Evol. Microbiol.">
        <title>The Global Catalogue of Microorganisms (GCM) 10K type strain sequencing project: providing services to taxonomists for standard genome sequencing and annotation.</title>
        <authorList>
            <consortium name="The Broad Institute Genomics Platform"/>
            <consortium name="The Broad Institute Genome Sequencing Center for Infectious Disease"/>
            <person name="Wu L."/>
            <person name="Ma J."/>
        </authorList>
    </citation>
    <scope>NUCLEOTIDE SEQUENCE [LARGE SCALE GENOMIC DNA]</scope>
    <source>
        <strain evidence="3">TBRC 5781</strain>
    </source>
</reference>
<comment type="caution">
    <text evidence="2">The sequence shown here is derived from an EMBL/GenBank/DDBJ whole genome shotgun (WGS) entry which is preliminary data.</text>
</comment>